<name>E1R3J6_SEDSS</name>
<dbReference type="RefSeq" id="WP_013255089.1">
    <property type="nucleotide sequence ID" value="NC_014364.1"/>
</dbReference>
<evidence type="ECO:0000313" key="2">
    <source>
        <dbReference type="Proteomes" id="UP000002318"/>
    </source>
</evidence>
<keyword evidence="2" id="KW-1185">Reference proteome</keyword>
<proteinExistence type="predicted"/>
<accession>E1R3J6</accession>
<sequence length="137" mass="16103">MTKAKGKPVRRQKAVDAADRWFSLYIRQRDGNRSVTSNCTQNLTCSHLFSRRFYATRWDEMNAYCQSAAENEEHDRDPGKLICYFITLHGEDAYKALYLKSRSGVKITTEEIRTIAQYYRKKYEAITQQNHDFFGVL</sequence>
<organism evidence="1 2">
    <name type="scientific">Sediminispirochaeta smaragdinae (strain DSM 11293 / JCM 15392 / SEBR 4228)</name>
    <name type="common">Spirochaeta smaragdinae</name>
    <dbReference type="NCBI Taxonomy" id="573413"/>
    <lineage>
        <taxon>Bacteria</taxon>
        <taxon>Pseudomonadati</taxon>
        <taxon>Spirochaetota</taxon>
        <taxon>Spirochaetia</taxon>
        <taxon>Spirochaetales</taxon>
        <taxon>Spirochaetaceae</taxon>
        <taxon>Sediminispirochaeta</taxon>
    </lineage>
</organism>
<dbReference type="HOGENOM" id="CLU_1936801_0_0_12"/>
<reference evidence="1 2" key="1">
    <citation type="journal article" date="2010" name="Stand. Genomic Sci.">
        <title>Complete genome sequence of Spirochaeta smaragdinae type strain (SEBR 4228).</title>
        <authorList>
            <person name="Mavromatis K."/>
            <person name="Yasawong M."/>
            <person name="Chertkov O."/>
            <person name="Lapidus A."/>
            <person name="Lucas S."/>
            <person name="Nolan M."/>
            <person name="Del Rio T.G."/>
            <person name="Tice H."/>
            <person name="Cheng J.F."/>
            <person name="Pitluck S."/>
            <person name="Liolios K."/>
            <person name="Ivanova N."/>
            <person name="Tapia R."/>
            <person name="Han C."/>
            <person name="Bruce D."/>
            <person name="Goodwin L."/>
            <person name="Pati A."/>
            <person name="Chen A."/>
            <person name="Palaniappan K."/>
            <person name="Land M."/>
            <person name="Hauser L."/>
            <person name="Chang Y.J."/>
            <person name="Jeffries C.D."/>
            <person name="Detter J.C."/>
            <person name="Rohde M."/>
            <person name="Brambilla E."/>
            <person name="Spring S."/>
            <person name="Goker M."/>
            <person name="Sikorski J."/>
            <person name="Woyke T."/>
            <person name="Bristow J."/>
            <person name="Eisen J.A."/>
            <person name="Markowitz V."/>
            <person name="Hugenholtz P."/>
            <person name="Klenk H.P."/>
            <person name="Kyrpides N.C."/>
        </authorList>
    </citation>
    <scope>NUCLEOTIDE SEQUENCE [LARGE SCALE GENOMIC DNA]</scope>
    <source>
        <strain evidence="2">DSM 11293 / JCM 15392 / SEBR 4228</strain>
    </source>
</reference>
<evidence type="ECO:0000313" key="1">
    <source>
        <dbReference type="EMBL" id="ADK81627.1"/>
    </source>
</evidence>
<dbReference type="Proteomes" id="UP000002318">
    <property type="component" value="Chromosome"/>
</dbReference>
<protein>
    <submittedName>
        <fullName evidence="1">Uncharacterized protein</fullName>
    </submittedName>
</protein>
<dbReference type="OrthoDB" id="6623061at2"/>
<dbReference type="STRING" id="573413.Spirs_2514"/>
<dbReference type="EMBL" id="CP002116">
    <property type="protein sequence ID" value="ADK81627.1"/>
    <property type="molecule type" value="Genomic_DNA"/>
</dbReference>
<dbReference type="KEGG" id="ssm:Spirs_2514"/>
<gene>
    <name evidence="1" type="ordered locus">Spirs_2514</name>
</gene>
<dbReference type="AlphaFoldDB" id="E1R3J6"/>